<evidence type="ECO:0000256" key="1">
    <source>
        <dbReference type="SAM" id="SignalP"/>
    </source>
</evidence>
<evidence type="ECO:0000313" key="2">
    <source>
        <dbReference type="EMBL" id="ABG94933.1"/>
    </source>
</evidence>
<proteinExistence type="predicted"/>
<gene>
    <name evidence="2" type="ordered locus">RHA1_ro03130</name>
</gene>
<dbReference type="HOGENOM" id="CLU_1979837_0_0_11"/>
<keyword evidence="1" id="KW-0732">Signal</keyword>
<dbReference type="EMBL" id="CP000431">
    <property type="protein sequence ID" value="ABG94933.1"/>
    <property type="molecule type" value="Genomic_DNA"/>
</dbReference>
<organism evidence="2 3">
    <name type="scientific">Rhodococcus jostii (strain RHA1)</name>
    <dbReference type="NCBI Taxonomy" id="101510"/>
    <lineage>
        <taxon>Bacteria</taxon>
        <taxon>Bacillati</taxon>
        <taxon>Actinomycetota</taxon>
        <taxon>Actinomycetes</taxon>
        <taxon>Mycobacteriales</taxon>
        <taxon>Nocardiaceae</taxon>
        <taxon>Rhodococcus</taxon>
    </lineage>
</organism>
<feature type="signal peptide" evidence="1">
    <location>
        <begin position="1"/>
        <end position="30"/>
    </location>
</feature>
<dbReference type="Proteomes" id="UP000008710">
    <property type="component" value="Chromosome"/>
</dbReference>
<dbReference type="KEGG" id="rha:RHA1_ro03130"/>
<dbReference type="RefSeq" id="WP_011595793.1">
    <property type="nucleotide sequence ID" value="NC_008268.1"/>
</dbReference>
<reference evidence="3" key="1">
    <citation type="journal article" date="2006" name="Proc. Natl. Acad. Sci. U.S.A.">
        <title>The complete genome of Rhodococcus sp. RHA1 provides insights into a catabolic powerhouse.</title>
        <authorList>
            <person name="McLeod M.P."/>
            <person name="Warren R.L."/>
            <person name="Hsiao W.W.L."/>
            <person name="Araki N."/>
            <person name="Myhre M."/>
            <person name="Fernandes C."/>
            <person name="Miyazawa D."/>
            <person name="Wong W."/>
            <person name="Lillquist A.L."/>
            <person name="Wang D."/>
            <person name="Dosanjh M."/>
            <person name="Hara H."/>
            <person name="Petrescu A."/>
            <person name="Morin R.D."/>
            <person name="Yang G."/>
            <person name="Stott J.M."/>
            <person name="Schein J.E."/>
            <person name="Shin H."/>
            <person name="Smailus D."/>
            <person name="Siddiqui A.S."/>
            <person name="Marra M.A."/>
            <person name="Jones S.J.M."/>
            <person name="Holt R."/>
            <person name="Brinkman F.S.L."/>
            <person name="Miyauchi K."/>
            <person name="Fukuda M."/>
            <person name="Davies J.E."/>
            <person name="Mohn W.W."/>
            <person name="Eltis L.D."/>
        </authorList>
    </citation>
    <scope>NUCLEOTIDE SEQUENCE [LARGE SCALE GENOMIC DNA]</scope>
    <source>
        <strain evidence="3">RHA1</strain>
    </source>
</reference>
<feature type="chain" id="PRO_5038674238" description="Secreted protein" evidence="1">
    <location>
        <begin position="31"/>
        <end position="126"/>
    </location>
</feature>
<protein>
    <recommendedName>
        <fullName evidence="4">Secreted protein</fullName>
    </recommendedName>
</protein>
<sequence length="126" mass="12809">MNTNTNTTVRRGSRHLLATLVVAAALAALAAGAASADATMTAVGGPGKVTVTAKGDNTARDCDVGVLDQAKRSIASQEVSLAPNRTHTVTLTSIPAGSSYTVVMRCGGQKETWVEGVAVRPAPDPH</sequence>
<accession>Q0SC03</accession>
<evidence type="ECO:0008006" key="4">
    <source>
        <dbReference type="Google" id="ProtNLM"/>
    </source>
</evidence>
<name>Q0SC03_RHOJR</name>
<evidence type="ECO:0000313" key="3">
    <source>
        <dbReference type="Proteomes" id="UP000008710"/>
    </source>
</evidence>
<dbReference type="AlphaFoldDB" id="Q0SC03"/>